<proteinExistence type="predicted"/>
<gene>
    <name evidence="1" type="ORF">NDU88_006494</name>
</gene>
<dbReference type="EMBL" id="JANPWB010000012">
    <property type="protein sequence ID" value="KAJ1118299.1"/>
    <property type="molecule type" value="Genomic_DNA"/>
</dbReference>
<name>A0AAV7NTF6_PLEWA</name>
<sequence>MADSAQASTMDRILQDTSVVSRRLKGMDSAMALLTAITKSIRLDIAGFQSCVMGLEQAVTMVEACIASSRDRDQELLFLHRKMTDLEDRSRRDSVQFLGFPENIRGRDIHSFLREKLPKLTGITFDPPLQFRRAHSLGPKR</sequence>
<accession>A0AAV7NTF6</accession>
<dbReference type="AlphaFoldDB" id="A0AAV7NTF6"/>
<reference evidence="1" key="1">
    <citation type="journal article" date="2022" name="bioRxiv">
        <title>Sequencing and chromosome-scale assembly of the giantPleurodeles waltlgenome.</title>
        <authorList>
            <person name="Brown T."/>
            <person name="Elewa A."/>
            <person name="Iarovenko S."/>
            <person name="Subramanian E."/>
            <person name="Araus A.J."/>
            <person name="Petzold A."/>
            <person name="Susuki M."/>
            <person name="Suzuki K.-i.T."/>
            <person name="Hayashi T."/>
            <person name="Toyoda A."/>
            <person name="Oliveira C."/>
            <person name="Osipova E."/>
            <person name="Leigh N.D."/>
            <person name="Simon A."/>
            <person name="Yun M.H."/>
        </authorList>
    </citation>
    <scope>NUCLEOTIDE SEQUENCE</scope>
    <source>
        <strain evidence="1">20211129_DDA</strain>
        <tissue evidence="1">Liver</tissue>
    </source>
</reference>
<evidence type="ECO:0000313" key="2">
    <source>
        <dbReference type="Proteomes" id="UP001066276"/>
    </source>
</evidence>
<comment type="caution">
    <text evidence="1">The sequence shown here is derived from an EMBL/GenBank/DDBJ whole genome shotgun (WGS) entry which is preliminary data.</text>
</comment>
<evidence type="ECO:0000313" key="1">
    <source>
        <dbReference type="EMBL" id="KAJ1118299.1"/>
    </source>
</evidence>
<dbReference type="Proteomes" id="UP001066276">
    <property type="component" value="Chromosome 8"/>
</dbReference>
<keyword evidence="2" id="KW-1185">Reference proteome</keyword>
<protein>
    <submittedName>
        <fullName evidence="1">Uncharacterized protein</fullName>
    </submittedName>
</protein>
<organism evidence="1 2">
    <name type="scientific">Pleurodeles waltl</name>
    <name type="common">Iberian ribbed newt</name>
    <dbReference type="NCBI Taxonomy" id="8319"/>
    <lineage>
        <taxon>Eukaryota</taxon>
        <taxon>Metazoa</taxon>
        <taxon>Chordata</taxon>
        <taxon>Craniata</taxon>
        <taxon>Vertebrata</taxon>
        <taxon>Euteleostomi</taxon>
        <taxon>Amphibia</taxon>
        <taxon>Batrachia</taxon>
        <taxon>Caudata</taxon>
        <taxon>Salamandroidea</taxon>
        <taxon>Salamandridae</taxon>
        <taxon>Pleurodelinae</taxon>
        <taxon>Pleurodeles</taxon>
    </lineage>
</organism>